<keyword evidence="2" id="KW-1185">Reference proteome</keyword>
<organism evidence="1 2">
    <name type="scientific">Mucilaginibacter terrae</name>
    <dbReference type="NCBI Taxonomy" id="1955052"/>
    <lineage>
        <taxon>Bacteria</taxon>
        <taxon>Pseudomonadati</taxon>
        <taxon>Bacteroidota</taxon>
        <taxon>Sphingobacteriia</taxon>
        <taxon>Sphingobacteriales</taxon>
        <taxon>Sphingobacteriaceae</taxon>
        <taxon>Mucilaginibacter</taxon>
    </lineage>
</organism>
<reference evidence="2" key="1">
    <citation type="submission" date="2023-07" db="EMBL/GenBank/DDBJ databases">
        <title>Functional and genomic diversity of the sorghum phyllosphere microbiome.</title>
        <authorList>
            <person name="Shade A."/>
        </authorList>
    </citation>
    <scope>NUCLEOTIDE SEQUENCE [LARGE SCALE GENOMIC DNA]</scope>
    <source>
        <strain evidence="2">SORGH_AS_0422</strain>
    </source>
</reference>
<comment type="caution">
    <text evidence="1">The sequence shown here is derived from an EMBL/GenBank/DDBJ whole genome shotgun (WGS) entry which is preliminary data.</text>
</comment>
<accession>A0ABU3GPB3</accession>
<sequence>MHNSTYQTQLRAELEANYLCTYINQYKQHYANMAYINLHTDIGSNSYNVEHDMLLPLINDAFRFGVFKVDAPAIMFDLQLNSNSLTFSVHYRTSNQIHDERTRVVYMRIKQKLESLYPGTHLLYRDYCLNTYLVILQIHFN</sequence>
<dbReference type="EMBL" id="JAVLVU010000001">
    <property type="protein sequence ID" value="MDT3401607.1"/>
    <property type="molecule type" value="Genomic_DNA"/>
</dbReference>
<protein>
    <submittedName>
        <fullName evidence="1">Uncharacterized protein</fullName>
    </submittedName>
</protein>
<gene>
    <name evidence="1" type="ORF">QE417_000679</name>
</gene>
<proteinExistence type="predicted"/>
<dbReference type="Proteomes" id="UP001258315">
    <property type="component" value="Unassembled WGS sequence"/>
</dbReference>
<name>A0ABU3GPB3_9SPHI</name>
<evidence type="ECO:0000313" key="1">
    <source>
        <dbReference type="EMBL" id="MDT3401607.1"/>
    </source>
</evidence>
<evidence type="ECO:0000313" key="2">
    <source>
        <dbReference type="Proteomes" id="UP001258315"/>
    </source>
</evidence>
<dbReference type="RefSeq" id="WP_311947507.1">
    <property type="nucleotide sequence ID" value="NZ_JAVLVU010000001.1"/>
</dbReference>